<protein>
    <submittedName>
        <fullName evidence="1">Uncharacterized protein</fullName>
    </submittedName>
</protein>
<reference evidence="1" key="1">
    <citation type="submission" date="2014-09" db="EMBL/GenBank/DDBJ databases">
        <authorList>
            <person name="Magalhaes I.L.F."/>
            <person name="Oliveira U."/>
            <person name="Santos F.R."/>
            <person name="Vidigal T.H.D.A."/>
            <person name="Brescovit A.D."/>
            <person name="Santos A.J."/>
        </authorList>
    </citation>
    <scope>NUCLEOTIDE SEQUENCE</scope>
    <source>
        <tissue evidence="1">Shoot tissue taken approximately 20 cm above the soil surface</tissue>
    </source>
</reference>
<evidence type="ECO:0000313" key="1">
    <source>
        <dbReference type="EMBL" id="JAD30087.1"/>
    </source>
</evidence>
<organism evidence="1">
    <name type="scientific">Arundo donax</name>
    <name type="common">Giant reed</name>
    <name type="synonym">Donax arundinaceus</name>
    <dbReference type="NCBI Taxonomy" id="35708"/>
    <lineage>
        <taxon>Eukaryota</taxon>
        <taxon>Viridiplantae</taxon>
        <taxon>Streptophyta</taxon>
        <taxon>Embryophyta</taxon>
        <taxon>Tracheophyta</taxon>
        <taxon>Spermatophyta</taxon>
        <taxon>Magnoliopsida</taxon>
        <taxon>Liliopsida</taxon>
        <taxon>Poales</taxon>
        <taxon>Poaceae</taxon>
        <taxon>PACMAD clade</taxon>
        <taxon>Arundinoideae</taxon>
        <taxon>Arundineae</taxon>
        <taxon>Arundo</taxon>
    </lineage>
</organism>
<proteinExistence type="predicted"/>
<reference evidence="1" key="2">
    <citation type="journal article" date="2015" name="Data Brief">
        <title>Shoot transcriptome of the giant reed, Arundo donax.</title>
        <authorList>
            <person name="Barrero R.A."/>
            <person name="Guerrero F.D."/>
            <person name="Moolhuijzen P."/>
            <person name="Goolsby J.A."/>
            <person name="Tidwell J."/>
            <person name="Bellgard S.E."/>
            <person name="Bellgard M.I."/>
        </authorList>
    </citation>
    <scope>NUCLEOTIDE SEQUENCE</scope>
    <source>
        <tissue evidence="1">Shoot tissue taken approximately 20 cm above the soil surface</tissue>
    </source>
</reference>
<sequence length="75" mass="8471">MKYSSSEHLPNIRLLHLITANKSAILMFALVKSQPPLPGALYKYLADGWILLCCQFHLICSQLINFLSSALYFSL</sequence>
<accession>A0A0A8Z5J7</accession>
<name>A0A0A8Z5J7_ARUDO</name>
<dbReference type="EMBL" id="GBRH01267808">
    <property type="protein sequence ID" value="JAD30087.1"/>
    <property type="molecule type" value="Transcribed_RNA"/>
</dbReference>
<dbReference type="AlphaFoldDB" id="A0A0A8Z5J7"/>